<sequence length="61" mass="7198">ILNSKELPNDVMLLLKNLAFVNMVQYVKRSFAFRRSLVKTKVESASVAFFFYKQIKVELRQ</sequence>
<proteinExistence type="predicted"/>
<gene>
    <name evidence="1" type="ORF">AMORRO_LOCUS4982</name>
</gene>
<feature type="non-terminal residue" evidence="1">
    <location>
        <position position="1"/>
    </location>
</feature>
<keyword evidence="2" id="KW-1185">Reference proteome</keyword>
<organism evidence="1 2">
    <name type="scientific">Acaulospora morrowiae</name>
    <dbReference type="NCBI Taxonomy" id="94023"/>
    <lineage>
        <taxon>Eukaryota</taxon>
        <taxon>Fungi</taxon>
        <taxon>Fungi incertae sedis</taxon>
        <taxon>Mucoromycota</taxon>
        <taxon>Glomeromycotina</taxon>
        <taxon>Glomeromycetes</taxon>
        <taxon>Diversisporales</taxon>
        <taxon>Acaulosporaceae</taxon>
        <taxon>Acaulospora</taxon>
    </lineage>
</organism>
<dbReference type="Proteomes" id="UP000789342">
    <property type="component" value="Unassembled WGS sequence"/>
</dbReference>
<reference evidence="1" key="1">
    <citation type="submission" date="2021-06" db="EMBL/GenBank/DDBJ databases">
        <authorList>
            <person name="Kallberg Y."/>
            <person name="Tangrot J."/>
            <person name="Rosling A."/>
        </authorList>
    </citation>
    <scope>NUCLEOTIDE SEQUENCE</scope>
    <source>
        <strain evidence="1">CL551</strain>
    </source>
</reference>
<protein>
    <submittedName>
        <fullName evidence="1">2826_t:CDS:1</fullName>
    </submittedName>
</protein>
<dbReference type="AlphaFoldDB" id="A0A9N9FJH7"/>
<evidence type="ECO:0000313" key="2">
    <source>
        <dbReference type="Proteomes" id="UP000789342"/>
    </source>
</evidence>
<name>A0A9N9FJH7_9GLOM</name>
<evidence type="ECO:0000313" key="1">
    <source>
        <dbReference type="EMBL" id="CAG8537822.1"/>
    </source>
</evidence>
<dbReference type="EMBL" id="CAJVPV010002855">
    <property type="protein sequence ID" value="CAG8537822.1"/>
    <property type="molecule type" value="Genomic_DNA"/>
</dbReference>
<comment type="caution">
    <text evidence="1">The sequence shown here is derived from an EMBL/GenBank/DDBJ whole genome shotgun (WGS) entry which is preliminary data.</text>
</comment>
<accession>A0A9N9FJH7</accession>